<accession>A0A226E9X0</accession>
<gene>
    <name evidence="2" type="ORF">Fcan01_10944</name>
</gene>
<comment type="caution">
    <text evidence="2">The sequence shown here is derived from an EMBL/GenBank/DDBJ whole genome shotgun (WGS) entry which is preliminary data.</text>
</comment>
<evidence type="ECO:0000256" key="1">
    <source>
        <dbReference type="SAM" id="MobiDB-lite"/>
    </source>
</evidence>
<feature type="region of interest" description="Disordered" evidence="1">
    <location>
        <begin position="203"/>
        <end position="227"/>
    </location>
</feature>
<evidence type="ECO:0000313" key="2">
    <source>
        <dbReference type="EMBL" id="OXA54180.1"/>
    </source>
</evidence>
<keyword evidence="3" id="KW-1185">Reference proteome</keyword>
<dbReference type="EMBL" id="LNIX01000005">
    <property type="protein sequence ID" value="OXA54180.1"/>
    <property type="molecule type" value="Genomic_DNA"/>
</dbReference>
<name>A0A226E9X0_FOLCA</name>
<protein>
    <submittedName>
        <fullName evidence="2">Uncharacterized protein</fullName>
    </submittedName>
</protein>
<reference evidence="2 3" key="1">
    <citation type="submission" date="2015-12" db="EMBL/GenBank/DDBJ databases">
        <title>The genome of Folsomia candida.</title>
        <authorList>
            <person name="Faddeeva A."/>
            <person name="Derks M.F."/>
            <person name="Anvar Y."/>
            <person name="Smit S."/>
            <person name="Van Straalen N."/>
            <person name="Roelofs D."/>
        </authorList>
    </citation>
    <scope>NUCLEOTIDE SEQUENCE [LARGE SCALE GENOMIC DNA]</scope>
    <source>
        <strain evidence="2 3">VU population</strain>
        <tissue evidence="2">Whole body</tissue>
    </source>
</reference>
<sequence length="227" mass="24821">MQNSSGSYCRHRKQYLTVLNSHWTIMKIERNICRMWVTTLCTFWILASTNVLAVSQESRTTSQSGQPRQDEEIGPVQQVGETLAGVSSLLTSIFNGLATFPVNTVHAALKQQADQKTAEAQQQAAKNATMNATKMAGGGLADMKAQPPHEIQYLQTQKFPPPPQVIHQPAPPEVIHQAPPPQIAHQPAPPQIQIITAAPVVVTTTTEDVDEDGDEDEDAKKLKLTKA</sequence>
<proteinExistence type="predicted"/>
<dbReference type="Proteomes" id="UP000198287">
    <property type="component" value="Unassembled WGS sequence"/>
</dbReference>
<dbReference type="AlphaFoldDB" id="A0A226E9X0"/>
<organism evidence="2 3">
    <name type="scientific">Folsomia candida</name>
    <name type="common">Springtail</name>
    <dbReference type="NCBI Taxonomy" id="158441"/>
    <lineage>
        <taxon>Eukaryota</taxon>
        <taxon>Metazoa</taxon>
        <taxon>Ecdysozoa</taxon>
        <taxon>Arthropoda</taxon>
        <taxon>Hexapoda</taxon>
        <taxon>Collembola</taxon>
        <taxon>Entomobryomorpha</taxon>
        <taxon>Isotomoidea</taxon>
        <taxon>Isotomidae</taxon>
        <taxon>Proisotominae</taxon>
        <taxon>Folsomia</taxon>
    </lineage>
</organism>
<feature type="compositionally biased region" description="Acidic residues" evidence="1">
    <location>
        <begin position="207"/>
        <end position="217"/>
    </location>
</feature>
<evidence type="ECO:0000313" key="3">
    <source>
        <dbReference type="Proteomes" id="UP000198287"/>
    </source>
</evidence>